<keyword evidence="2" id="KW-1185">Reference proteome</keyword>
<organism evidence="1 2">
    <name type="scientific">Carboxylicivirga linearis</name>
    <dbReference type="NCBI Taxonomy" id="1628157"/>
    <lineage>
        <taxon>Bacteria</taxon>
        <taxon>Pseudomonadati</taxon>
        <taxon>Bacteroidota</taxon>
        <taxon>Bacteroidia</taxon>
        <taxon>Marinilabiliales</taxon>
        <taxon>Marinilabiliaceae</taxon>
        <taxon>Carboxylicivirga</taxon>
    </lineage>
</organism>
<dbReference type="EMBL" id="JAGUCO010000016">
    <property type="protein sequence ID" value="MBS2099853.1"/>
    <property type="molecule type" value="Genomic_DNA"/>
</dbReference>
<gene>
    <name evidence="1" type="ORF">KEM10_16300</name>
</gene>
<accession>A0ABS5JYB9</accession>
<dbReference type="RefSeq" id="WP_212217097.1">
    <property type="nucleotide sequence ID" value="NZ_JAGUCO010000016.1"/>
</dbReference>
<dbReference type="Proteomes" id="UP000708576">
    <property type="component" value="Unassembled WGS sequence"/>
</dbReference>
<reference evidence="1 2" key="1">
    <citation type="journal article" date="2015" name="Int. J. Syst. Evol. Microbiol.">
        <title>Carboxylicivirga linearis sp. nov., isolated from a sea cucumber culture pond.</title>
        <authorList>
            <person name="Wang F.Q."/>
            <person name="Zhou Y.X."/>
            <person name="Lin X.Z."/>
            <person name="Chen G.J."/>
            <person name="Du Z.J."/>
        </authorList>
    </citation>
    <scope>NUCLEOTIDE SEQUENCE [LARGE SCALE GENOMIC DNA]</scope>
    <source>
        <strain evidence="1 2">FB218</strain>
    </source>
</reference>
<comment type="caution">
    <text evidence="1">The sequence shown here is derived from an EMBL/GenBank/DDBJ whole genome shotgun (WGS) entry which is preliminary data.</text>
</comment>
<name>A0ABS5JYB9_9BACT</name>
<protein>
    <submittedName>
        <fullName evidence="1">Uncharacterized protein</fullName>
    </submittedName>
</protein>
<sequence>MIVTSTSAIQNIVRLLDNGYLVYIHKSTGKVTAIPEFDGFIDFNDDTNSEVNNVEANPDDYLQVQGMNSREMFNLMMDFAQEQEDMSVTRKLVEALRKSDGIGHFNSAIKQMPDIKMEWLEYRDEKLQRFIKNKLMRKRQMFN</sequence>
<dbReference type="Pfam" id="PF03682">
    <property type="entry name" value="UPF0158"/>
    <property type="match status" value="1"/>
</dbReference>
<evidence type="ECO:0000313" key="1">
    <source>
        <dbReference type="EMBL" id="MBS2099853.1"/>
    </source>
</evidence>
<proteinExistence type="predicted"/>
<evidence type="ECO:0000313" key="2">
    <source>
        <dbReference type="Proteomes" id="UP000708576"/>
    </source>
</evidence>
<dbReference type="InterPro" id="IPR005361">
    <property type="entry name" value="UPF0158"/>
</dbReference>